<dbReference type="Proteomes" id="UP001156882">
    <property type="component" value="Unassembled WGS sequence"/>
</dbReference>
<evidence type="ECO:0000313" key="1">
    <source>
        <dbReference type="EMBL" id="GLS18613.1"/>
    </source>
</evidence>
<dbReference type="RefSeq" id="WP_284311482.1">
    <property type="nucleotide sequence ID" value="NZ_BSPC01000014.1"/>
</dbReference>
<proteinExistence type="predicted"/>
<keyword evidence="2" id="KW-1185">Reference proteome</keyword>
<name>A0ABQ6CED3_9HYPH</name>
<dbReference type="Gene3D" id="3.30.2130.10">
    <property type="entry name" value="VC0802-like"/>
    <property type="match status" value="1"/>
</dbReference>
<evidence type="ECO:0000313" key="2">
    <source>
        <dbReference type="Proteomes" id="UP001156882"/>
    </source>
</evidence>
<dbReference type="EMBL" id="BSPC01000014">
    <property type="protein sequence ID" value="GLS18613.1"/>
    <property type="molecule type" value="Genomic_DNA"/>
</dbReference>
<dbReference type="InterPro" id="IPR045865">
    <property type="entry name" value="ACT-like_dom_sf"/>
</dbReference>
<comment type="caution">
    <text evidence="1">The sequence shown here is derived from an EMBL/GenBank/DDBJ whole genome shotgun (WGS) entry which is preliminary data.</text>
</comment>
<sequence length="130" mass="13931">MFDIHVRLNDKPGELGRFGEAMGAAGISIEGGGVFTTGRDGQAHFLVENGEEARRAAQAAGLDVVAIREVLVRRLKQDEPGQLGAIGKQLGEAGINIVTMYSDHANRLILVTDDPNHARAVTEEWATGLR</sequence>
<gene>
    <name evidence="1" type="ORF">GCM10007874_16300</name>
</gene>
<accession>A0ABQ6CED3</accession>
<organism evidence="1 2">
    <name type="scientific">Labrys miyagiensis</name>
    <dbReference type="NCBI Taxonomy" id="346912"/>
    <lineage>
        <taxon>Bacteria</taxon>
        <taxon>Pseudomonadati</taxon>
        <taxon>Pseudomonadota</taxon>
        <taxon>Alphaproteobacteria</taxon>
        <taxon>Hyphomicrobiales</taxon>
        <taxon>Xanthobacteraceae</taxon>
        <taxon>Labrys</taxon>
    </lineage>
</organism>
<reference evidence="2" key="1">
    <citation type="journal article" date="2019" name="Int. J. Syst. Evol. Microbiol.">
        <title>The Global Catalogue of Microorganisms (GCM) 10K type strain sequencing project: providing services to taxonomists for standard genome sequencing and annotation.</title>
        <authorList>
            <consortium name="The Broad Institute Genomics Platform"/>
            <consortium name="The Broad Institute Genome Sequencing Center for Infectious Disease"/>
            <person name="Wu L."/>
            <person name="Ma J."/>
        </authorList>
    </citation>
    <scope>NUCLEOTIDE SEQUENCE [LARGE SCALE GENOMIC DNA]</scope>
    <source>
        <strain evidence="2">NBRC 101365</strain>
    </source>
</reference>
<dbReference type="SUPFAM" id="SSF55021">
    <property type="entry name" value="ACT-like"/>
    <property type="match status" value="2"/>
</dbReference>
<protein>
    <submittedName>
        <fullName evidence="1">Amino acid-binding protein</fullName>
    </submittedName>
</protein>
<dbReference type="CDD" id="cd02116">
    <property type="entry name" value="ACT"/>
    <property type="match status" value="1"/>
</dbReference>